<reference evidence="5 6" key="1">
    <citation type="journal article" date="2006" name="Nature">
        <title>Global trends of whole-genome duplications revealed by the ciliate Paramecium tetraurelia.</title>
        <authorList>
            <consortium name="Genoscope"/>
            <person name="Aury J.-M."/>
            <person name="Jaillon O."/>
            <person name="Duret L."/>
            <person name="Noel B."/>
            <person name="Jubin C."/>
            <person name="Porcel B.M."/>
            <person name="Segurens B."/>
            <person name="Daubin V."/>
            <person name="Anthouard V."/>
            <person name="Aiach N."/>
            <person name="Arnaiz O."/>
            <person name="Billaut A."/>
            <person name="Beisson J."/>
            <person name="Blanc I."/>
            <person name="Bouhouche K."/>
            <person name="Camara F."/>
            <person name="Duharcourt S."/>
            <person name="Guigo R."/>
            <person name="Gogendeau D."/>
            <person name="Katinka M."/>
            <person name="Keller A.-M."/>
            <person name="Kissmehl R."/>
            <person name="Klotz C."/>
            <person name="Koll F."/>
            <person name="Le Moue A."/>
            <person name="Lepere C."/>
            <person name="Malinsky S."/>
            <person name="Nowacki M."/>
            <person name="Nowak J.K."/>
            <person name="Plattner H."/>
            <person name="Poulain J."/>
            <person name="Ruiz F."/>
            <person name="Serrano V."/>
            <person name="Zagulski M."/>
            <person name="Dessen P."/>
            <person name="Betermier M."/>
            <person name="Weissenbach J."/>
            <person name="Scarpelli C."/>
            <person name="Schachter V."/>
            <person name="Sperling L."/>
            <person name="Meyer E."/>
            <person name="Cohen J."/>
            <person name="Wincker P."/>
        </authorList>
    </citation>
    <scope>NUCLEOTIDE SEQUENCE [LARGE SCALE GENOMIC DNA]</scope>
    <source>
        <strain evidence="5 6">Stock d4-2</strain>
    </source>
</reference>
<keyword evidence="3" id="KW-0862">Zinc</keyword>
<dbReference type="AlphaFoldDB" id="A0CZT0"/>
<dbReference type="Pfam" id="PF00097">
    <property type="entry name" value="zf-C3HC4"/>
    <property type="match status" value="1"/>
</dbReference>
<gene>
    <name evidence="5" type="ORF">GSPATT00011870001</name>
</gene>
<dbReference type="Proteomes" id="UP000000600">
    <property type="component" value="Unassembled WGS sequence"/>
</dbReference>
<dbReference type="EMBL" id="CT868230">
    <property type="protein sequence ID" value="CAK76297.1"/>
    <property type="molecule type" value="Genomic_DNA"/>
</dbReference>
<keyword evidence="2" id="KW-0863">Zinc-finger</keyword>
<evidence type="ECO:0000313" key="5">
    <source>
        <dbReference type="EMBL" id="CAK76297.1"/>
    </source>
</evidence>
<accession>A0CZT0</accession>
<dbReference type="RefSeq" id="XP_001443694.1">
    <property type="nucleotide sequence ID" value="XM_001443657.1"/>
</dbReference>
<dbReference type="HOGENOM" id="CLU_1762330_0_0_1"/>
<dbReference type="KEGG" id="ptm:GSPATT00011870001"/>
<organism evidence="5 6">
    <name type="scientific">Paramecium tetraurelia</name>
    <dbReference type="NCBI Taxonomy" id="5888"/>
    <lineage>
        <taxon>Eukaryota</taxon>
        <taxon>Sar</taxon>
        <taxon>Alveolata</taxon>
        <taxon>Ciliophora</taxon>
        <taxon>Intramacronucleata</taxon>
        <taxon>Oligohymenophorea</taxon>
        <taxon>Peniculida</taxon>
        <taxon>Parameciidae</taxon>
        <taxon>Paramecium</taxon>
    </lineage>
</organism>
<keyword evidence="6" id="KW-1185">Reference proteome</keyword>
<dbReference type="InterPro" id="IPR018957">
    <property type="entry name" value="Znf_C3HC4_RING-type"/>
</dbReference>
<protein>
    <recommendedName>
        <fullName evidence="4">Zinc finger C3HC4 RING-type domain-containing protein</fullName>
    </recommendedName>
</protein>
<sequence>MMQLCRIPINNNGNINKYRILNINYWNCQNLLNLRSPRKNTILDSESYINNQQKLPNLSLSINTNIKTCNSYRIQARQSFQDIIKCKICFTYIEYDNFQLHCKHSFHKDCLKDQLYQQINQGQSHINVLVATKNTKLLVEKSIKQEYD</sequence>
<name>A0CZT0_PARTE</name>
<dbReference type="InterPro" id="IPR013083">
    <property type="entry name" value="Znf_RING/FYVE/PHD"/>
</dbReference>
<evidence type="ECO:0000256" key="3">
    <source>
        <dbReference type="ARBA" id="ARBA00022833"/>
    </source>
</evidence>
<feature type="domain" description="Zinc finger C3HC4 RING-type" evidence="4">
    <location>
        <begin position="86"/>
        <end position="115"/>
    </location>
</feature>
<evidence type="ECO:0000313" key="6">
    <source>
        <dbReference type="Proteomes" id="UP000000600"/>
    </source>
</evidence>
<dbReference type="InParanoid" id="A0CZT0"/>
<proteinExistence type="predicted"/>
<dbReference type="GO" id="GO:0008270">
    <property type="term" value="F:zinc ion binding"/>
    <property type="evidence" value="ECO:0007669"/>
    <property type="project" value="UniProtKB-KW"/>
</dbReference>
<dbReference type="GeneID" id="5029479"/>
<evidence type="ECO:0000259" key="4">
    <source>
        <dbReference type="Pfam" id="PF00097"/>
    </source>
</evidence>
<dbReference type="SUPFAM" id="SSF57850">
    <property type="entry name" value="RING/U-box"/>
    <property type="match status" value="1"/>
</dbReference>
<evidence type="ECO:0000256" key="2">
    <source>
        <dbReference type="ARBA" id="ARBA00022771"/>
    </source>
</evidence>
<dbReference type="Gene3D" id="3.30.40.10">
    <property type="entry name" value="Zinc/RING finger domain, C3HC4 (zinc finger)"/>
    <property type="match status" value="1"/>
</dbReference>
<evidence type="ECO:0000256" key="1">
    <source>
        <dbReference type="ARBA" id="ARBA00022723"/>
    </source>
</evidence>
<keyword evidence="1" id="KW-0479">Metal-binding</keyword>